<organism evidence="3 4">
    <name type="scientific">Bifidobacterium animalis subsp. lactis CNCM I-2494</name>
    <dbReference type="NCBI Taxonomy" id="1042403"/>
    <lineage>
        <taxon>Bacteria</taxon>
        <taxon>Bacillati</taxon>
        <taxon>Actinomycetota</taxon>
        <taxon>Actinomycetes</taxon>
        <taxon>Bifidobacteriales</taxon>
        <taxon>Bifidobacteriaceae</taxon>
        <taxon>Bifidobacterium</taxon>
    </lineage>
</organism>
<dbReference type="Gene3D" id="1.10.1660.10">
    <property type="match status" value="1"/>
</dbReference>
<dbReference type="PANTHER" id="PTHR30204">
    <property type="entry name" value="REDOX-CYCLING DRUG-SENSING TRANSCRIPTIONAL ACTIVATOR SOXR"/>
    <property type="match status" value="1"/>
</dbReference>
<gene>
    <name evidence="3" type="ORF">BALAC2494_01185</name>
</gene>
<reference evidence="3 4" key="1">
    <citation type="journal article" date="2011" name="J. Bacteriol.">
        <title>Genome Sequence of the Probiotic Strain Bifidobacterium animalis subsp. lactis CNCM I-2494.</title>
        <authorList>
            <person name="Chervaux C."/>
            <person name="Grimaldi C."/>
            <person name="Bolotin A."/>
            <person name="Quinquis B."/>
            <person name="Legrain-Raspaud S."/>
            <person name="van Hylckama Vlieg J.E."/>
            <person name="Denariaz G."/>
            <person name="Smokvina T."/>
        </authorList>
    </citation>
    <scope>NUCLEOTIDE SEQUENCE [LARGE SCALE GENOMIC DNA]</scope>
    <source>
        <strain evidence="3 4">CNCM I-2494</strain>
    </source>
</reference>
<protein>
    <submittedName>
        <fullName evidence="3">HspR</fullName>
    </submittedName>
</protein>
<name>A0A806FKV0_BIFAN</name>
<dbReference type="SUPFAM" id="SSF46955">
    <property type="entry name" value="Putative DNA-binding domain"/>
    <property type="match status" value="1"/>
</dbReference>
<dbReference type="NCBIfam" id="NF047375">
    <property type="entry name" value="HeatShock_HspR"/>
    <property type="match status" value="1"/>
</dbReference>
<evidence type="ECO:0000313" key="3">
    <source>
        <dbReference type="EMBL" id="AEK31019.1"/>
    </source>
</evidence>
<dbReference type="GO" id="GO:0003700">
    <property type="term" value="F:DNA-binding transcription factor activity"/>
    <property type="evidence" value="ECO:0007669"/>
    <property type="project" value="InterPro"/>
</dbReference>
<dbReference type="Pfam" id="PF13411">
    <property type="entry name" value="MerR_1"/>
    <property type="match status" value="1"/>
</dbReference>
<dbReference type="SMART" id="SM00422">
    <property type="entry name" value="HTH_MERR"/>
    <property type="match status" value="1"/>
</dbReference>
<keyword evidence="1" id="KW-0238">DNA-binding</keyword>
<evidence type="ECO:0000313" key="4">
    <source>
        <dbReference type="Proteomes" id="UP000008394"/>
    </source>
</evidence>
<dbReference type="GO" id="GO:0003677">
    <property type="term" value="F:DNA binding"/>
    <property type="evidence" value="ECO:0007669"/>
    <property type="project" value="UniProtKB-KW"/>
</dbReference>
<dbReference type="InterPro" id="IPR009061">
    <property type="entry name" value="DNA-bd_dom_put_sf"/>
</dbReference>
<accession>A0A806FKV0</accession>
<dbReference type="PANTHER" id="PTHR30204:SF58">
    <property type="entry name" value="HTH-TYPE TRANSCRIPTIONAL REGULATOR YFMP"/>
    <property type="match status" value="1"/>
</dbReference>
<dbReference type="KEGG" id="bnm:BALAC2494_01185"/>
<proteinExistence type="predicted"/>
<dbReference type="CDD" id="cd04766">
    <property type="entry name" value="HTH_HspR"/>
    <property type="match status" value="1"/>
</dbReference>
<dbReference type="AlphaFoldDB" id="A0A806FKV0"/>
<evidence type="ECO:0000256" key="1">
    <source>
        <dbReference type="ARBA" id="ARBA00023125"/>
    </source>
</evidence>
<dbReference type="EMBL" id="CP002915">
    <property type="protein sequence ID" value="AEK31019.1"/>
    <property type="molecule type" value="Genomic_DNA"/>
</dbReference>
<evidence type="ECO:0000259" key="2">
    <source>
        <dbReference type="PROSITE" id="PS50937"/>
    </source>
</evidence>
<dbReference type="Proteomes" id="UP000008394">
    <property type="component" value="Chromosome"/>
</dbReference>
<dbReference type="PROSITE" id="PS50937">
    <property type="entry name" value="HTH_MERR_2"/>
    <property type="match status" value="1"/>
</dbReference>
<sequence>MITMTRISPARRRLYEMCATAIVAKRANLEGAAGVGFDIDLPVFSVGKVGQIAEIHPQTLRQYDRQGLVVPGRTEGGSRRYCLRDVDRLVQAQHLSQDEGINLNGVMRILELEEENRQLRHEVQELTGVTGFSVFTADMNGSITQTSRSHRARYWRGQLHAEVHALPAGESSSAQSKSMVLWHTAKH</sequence>
<dbReference type="InterPro" id="IPR047057">
    <property type="entry name" value="MerR_fam"/>
</dbReference>
<dbReference type="InterPro" id="IPR000551">
    <property type="entry name" value="MerR-type_HTH_dom"/>
</dbReference>
<feature type="domain" description="HTH merR-type" evidence="2">
    <location>
        <begin position="43"/>
        <end position="112"/>
    </location>
</feature>